<feature type="domain" description="ABC transmembrane type-1" evidence="8">
    <location>
        <begin position="96"/>
        <end position="301"/>
    </location>
</feature>
<dbReference type="InterPro" id="IPR045621">
    <property type="entry name" value="BPD_transp_1_N"/>
</dbReference>
<feature type="transmembrane region" description="Helical" evidence="7">
    <location>
        <begin position="135"/>
        <end position="159"/>
    </location>
</feature>
<dbReference type="InterPro" id="IPR035906">
    <property type="entry name" value="MetI-like_sf"/>
</dbReference>
<sequence length="314" mass="33775">MGGHLLRRLLAAFVTALLSSLAVFLLVRAVPGDIVAQMLGQAGGDPATEQALRGFFGLDRPVWQQYLAWLGQVLQGDLGTSWTQGLPVAGIVGQAFAVTLELGLLTLIVATAIGVPMGLVAGIHEGRLLDNVIQGINILGLAAPVFWIGLMLLIGASALIGWSPPFMYSSPGQDLWQNLQILLLPILSLGLLQAVAYSQFVRQSVVSALQQDYVRTAIAKGLPQRKVFFKHILRNILIPLVTFMGLILVQILGGVVVIESLFALPGLGRLLLTSIQNRDLPVVQGGLLLVVGVALSLNILIDMLYQYLDPRMRR</sequence>
<reference evidence="9 10" key="1">
    <citation type="submission" date="2023-03" db="EMBL/GenBank/DDBJ databases">
        <title>YIM 152171 draft genome.</title>
        <authorList>
            <person name="Yang Z."/>
        </authorList>
    </citation>
    <scope>NUCLEOTIDE SEQUENCE [LARGE SCALE GENOMIC DNA]</scope>
    <source>
        <strain evidence="9 10">YIM 152171</strain>
    </source>
</reference>
<dbReference type="Gene3D" id="1.10.3720.10">
    <property type="entry name" value="MetI-like"/>
    <property type="match status" value="1"/>
</dbReference>
<dbReference type="PANTHER" id="PTHR43163">
    <property type="entry name" value="DIPEPTIDE TRANSPORT SYSTEM PERMEASE PROTEIN DPPB-RELATED"/>
    <property type="match status" value="1"/>
</dbReference>
<evidence type="ECO:0000256" key="2">
    <source>
        <dbReference type="ARBA" id="ARBA00022448"/>
    </source>
</evidence>
<evidence type="ECO:0000256" key="3">
    <source>
        <dbReference type="ARBA" id="ARBA00022475"/>
    </source>
</evidence>
<keyword evidence="10" id="KW-1185">Reference proteome</keyword>
<dbReference type="AlphaFoldDB" id="A0AAP3UZ54"/>
<dbReference type="SUPFAM" id="SSF161098">
    <property type="entry name" value="MetI-like"/>
    <property type="match status" value="1"/>
</dbReference>
<keyword evidence="2 7" id="KW-0813">Transport</keyword>
<dbReference type="CDD" id="cd06261">
    <property type="entry name" value="TM_PBP2"/>
    <property type="match status" value="1"/>
</dbReference>
<comment type="subcellular location">
    <subcellularLocation>
        <location evidence="1 7">Cell membrane</location>
        <topology evidence="1 7">Multi-pass membrane protein</topology>
    </subcellularLocation>
</comment>
<proteinExistence type="inferred from homology"/>
<evidence type="ECO:0000256" key="7">
    <source>
        <dbReference type="RuleBase" id="RU363032"/>
    </source>
</evidence>
<evidence type="ECO:0000259" key="8">
    <source>
        <dbReference type="PROSITE" id="PS50928"/>
    </source>
</evidence>
<keyword evidence="4 7" id="KW-0812">Transmembrane</keyword>
<dbReference type="PROSITE" id="PS50928">
    <property type="entry name" value="ABC_TM1"/>
    <property type="match status" value="1"/>
</dbReference>
<dbReference type="EMBL" id="JARGEQ010000001">
    <property type="protein sequence ID" value="MDF1584795.1"/>
    <property type="molecule type" value="Genomic_DNA"/>
</dbReference>
<dbReference type="PANTHER" id="PTHR43163:SF6">
    <property type="entry name" value="DIPEPTIDE TRANSPORT SYSTEM PERMEASE PROTEIN DPPB-RELATED"/>
    <property type="match status" value="1"/>
</dbReference>
<keyword evidence="6 7" id="KW-0472">Membrane</keyword>
<accession>A0AAP3UZ54</accession>
<evidence type="ECO:0000256" key="6">
    <source>
        <dbReference type="ARBA" id="ARBA00023136"/>
    </source>
</evidence>
<dbReference type="InterPro" id="IPR000515">
    <property type="entry name" value="MetI-like"/>
</dbReference>
<evidence type="ECO:0000256" key="4">
    <source>
        <dbReference type="ARBA" id="ARBA00022692"/>
    </source>
</evidence>
<gene>
    <name evidence="9" type="ORF">PZ740_00170</name>
</gene>
<evidence type="ECO:0000313" key="9">
    <source>
        <dbReference type="EMBL" id="MDF1584795.1"/>
    </source>
</evidence>
<dbReference type="Pfam" id="PF00528">
    <property type="entry name" value="BPD_transp_1"/>
    <property type="match status" value="1"/>
</dbReference>
<keyword evidence="5 7" id="KW-1133">Transmembrane helix</keyword>
<dbReference type="GO" id="GO:0005886">
    <property type="term" value="C:plasma membrane"/>
    <property type="evidence" value="ECO:0007669"/>
    <property type="project" value="UniProtKB-SubCell"/>
</dbReference>
<evidence type="ECO:0000256" key="1">
    <source>
        <dbReference type="ARBA" id="ARBA00004651"/>
    </source>
</evidence>
<comment type="similarity">
    <text evidence="7">Belongs to the binding-protein-dependent transport system permease family.</text>
</comment>
<protein>
    <submittedName>
        <fullName evidence="9">ABC transporter permease</fullName>
    </submittedName>
</protein>
<feature type="transmembrane region" description="Helical" evidence="7">
    <location>
        <begin position="282"/>
        <end position="305"/>
    </location>
</feature>
<comment type="caution">
    <text evidence="9">The sequence shown here is derived from an EMBL/GenBank/DDBJ whole genome shotgun (WGS) entry which is preliminary data.</text>
</comment>
<dbReference type="RefSeq" id="WP_327787200.1">
    <property type="nucleotide sequence ID" value="NZ_JARGEQ010000001.1"/>
</dbReference>
<organism evidence="9 10">
    <name type="scientific">Marinimicrococcus flavescens</name>
    <dbReference type="NCBI Taxonomy" id="3031815"/>
    <lineage>
        <taxon>Bacteria</taxon>
        <taxon>Pseudomonadati</taxon>
        <taxon>Pseudomonadota</taxon>
        <taxon>Alphaproteobacteria</taxon>
        <taxon>Geminicoccales</taxon>
        <taxon>Geminicoccaceae</taxon>
        <taxon>Marinimicrococcus</taxon>
    </lineage>
</organism>
<feature type="transmembrane region" description="Helical" evidence="7">
    <location>
        <begin position="236"/>
        <end position="262"/>
    </location>
</feature>
<keyword evidence="3" id="KW-1003">Cell membrane</keyword>
<evidence type="ECO:0000313" key="10">
    <source>
        <dbReference type="Proteomes" id="UP001301140"/>
    </source>
</evidence>
<feature type="transmembrane region" description="Helical" evidence="7">
    <location>
        <begin position="179"/>
        <end position="197"/>
    </location>
</feature>
<name>A0AAP3UZ54_9PROT</name>
<dbReference type="GO" id="GO:0055085">
    <property type="term" value="P:transmembrane transport"/>
    <property type="evidence" value="ECO:0007669"/>
    <property type="project" value="InterPro"/>
</dbReference>
<evidence type="ECO:0000256" key="5">
    <source>
        <dbReference type="ARBA" id="ARBA00022989"/>
    </source>
</evidence>
<feature type="transmembrane region" description="Helical" evidence="7">
    <location>
        <begin position="102"/>
        <end position="123"/>
    </location>
</feature>
<dbReference type="Proteomes" id="UP001301140">
    <property type="component" value="Unassembled WGS sequence"/>
</dbReference>
<dbReference type="Pfam" id="PF19300">
    <property type="entry name" value="BPD_transp_1_N"/>
    <property type="match status" value="1"/>
</dbReference>